<dbReference type="SUPFAM" id="SSF53300">
    <property type="entry name" value="vWA-like"/>
    <property type="match status" value="1"/>
</dbReference>
<name>A0A1J5QTQ5_9ZZZZ</name>
<accession>A0A1J5QTQ5</accession>
<dbReference type="Gene3D" id="2.40.30.20">
    <property type="match status" value="1"/>
</dbReference>
<dbReference type="InterPro" id="IPR011047">
    <property type="entry name" value="Quinoprotein_ADH-like_sf"/>
</dbReference>
<dbReference type="Gene3D" id="3.40.50.410">
    <property type="entry name" value="von Willebrand factor, type A domain"/>
    <property type="match status" value="1"/>
</dbReference>
<sequence>MTNRSNEHFSGNRGNRSLAWALIALLANPAFSLPFSIYAPAARARDTDIYTSAPLSGTTAEPAVLLVLDTSDSMNLGEPWREYDPGSYDSHVEYLWNSPAYIQTISTQDYTLGLSTAGTSGGNFIAGGNANGMSVDVPPRDLADINTTRYDSGWFYGTSDADRSNMRTGTLAYANGIHDPDGAGPVPPDPGPRSVYRKYTWSNDSPVGGSPDQWTASHNDIWWVPVAGYAGSSDPAIENDPRLRSLSLNKFLGMAAMTDFGNTNPLGNPVKRGGAYFGQYQSSWVSPWVDARSYNQCSSSLDALTPSTVYAPSSYGKNDGKLLGQHWVRWENYLHLDDQSFPGSDAMTGGYYNGYLNGNRDRNRAGGDVSVSGLTAFPVLRRDGNSGYAGWSNLKPDMGGEPNLAYRMQELARLSDGVELDVVNSFLSAQGQSTRASVANAWAHLLDTLPPGGYYSQPNSLTVGANNITKTRTCAASSGIHWNDARLIDRVPGQTCTPTSGSNTDNCNNQSGSCRCSSGNPGDCASVPDPAPCDSGSGSQYDIFYTRDNYACGWVGARGRVDSANYSGCHWDAARQQLVVTAEGGGGTYYYGGTCTGSCSGFNCPAPVNGGENYCSNTAQASQTIAGVAYNNVTAGNSASAGCSDLTDGTYYWQGGSCQGTYRTAPSVLAPGPNAPMINDTSACSNTAVGSQSLGGVGYTQVVANGYVTDGCSDAVDTASTCSVKLGGACIQCGNTTSGPVAVGGSSYGVYDHVSMGVNLVHDCTGDAGPPYIRNTHSASDRADWNTSWNQYAGGAGSDNDSYTSDSTHAYQNHDIPAINLYSANYLNWKFGARVCRAGNDPAAAIRTTTGAILASDTCRPIGRKTRLQIAKDALTALIDSPSANGVRFALMVFNKTDAGFNNEGGHIAFAMARMGSDAGDPDYANRALLKNRINAMTAASRTPLTETMYEAYKYFRGEAPVYGHLQTLTASGIPVSDGFDATSWNGTNYNSPMLANPSPGNAASCQKNFVILVTDGGPEDDSSADAAVKSLTFASDLGTISPDTNSDVSNANTPSGQFEVTTNNPLSSKINAYTMGPPGLVPFNYFMGSNMTPIRDLVTGEVLAVGSQVTIPGAGADGADLVTRISQVDRFAALTWYEVADPVANSQYGVSAYSGASTVHPYDPPDSNDQHFVWLDELAYYMAHSDMSPGGGSAGDTIPGVQSVNTYAIGFAGGTSAVLKNAADQGGGQYFIADDSAQLYTALTGSLASIRDWNPSMAMATVPVSAYNRAESGNEVYLAFFGPRLSQSWSGTVKKYRFSTDQNACGADISGNQLPLCLIGQTYLPASPRMNIQKQSLDPLTGDLLTEVDPAAVNLWGDSTPGQEDGGASNKGGTGYVMKMLSGNSPNTRKVYTYVGAVSPSTDLTASGNQLRDDNPLITTAMLGDSSMTISRRNTVLNYARGGEPANPRCSDLNTSAASTCLTWRAWPHQDVLHSQPALLLYQLVAAQNPANPPTKIEYLFYLSNDGLLHAVDSTSGREAWAYMPEDALSKIASVMDNAANLEHLIVADGSPVVYTIDANGDGRIVAADGDKAYLVFGLRRGGHSYYALDVSDPLAPKYLWRISNDCTGAGPLCKTISELGETWSKPSLTRLRTISDPVMVFGGGYDPVPNDMLKASITQAAGVASVSVPVRHGYQSGDSVHVSGAVENGYNGDQRITVTGPSTFSFAVAPTTASPAHGQIYVIGNKDTVMGRGVFIVNVATGNLIQKFTKAESGSYPALADMNYSIPSDAVTLNTDQDQGGYADRLYIGDLGGQVWRFDIDNVSNWGVHKFADLTGSMTAASPTWLRLKVFFPPAVVGQFVNGQHYDGVFVGTGDRENPLRTDQTDAVFMLKDFALGLGSNQAAVDVSTSTIKDVTDTPLISAIPDTGGAAGNVDEINTSMRALQNAAGWMMRLEFGSVAGPPARNGGEKLVNSPSIYFNTVRFGTYSPRGSNSACLPPGAGQLYAVSAADGTIAVDTNRNGVIGTGDSRVISNYAIRDFSSDGQAAILDGNIVHYSFTDGTLSSENIGKAGVGRAVYWYQEPEQ</sequence>
<gene>
    <name evidence="1" type="ORF">GALL_314220</name>
</gene>
<dbReference type="SUPFAM" id="SSF50998">
    <property type="entry name" value="Quinoprotein alcohol dehydrogenase-like"/>
    <property type="match status" value="1"/>
</dbReference>
<dbReference type="EMBL" id="MLJW01000463">
    <property type="protein sequence ID" value="OIQ86714.1"/>
    <property type="molecule type" value="Genomic_DNA"/>
</dbReference>
<organism evidence="1">
    <name type="scientific">mine drainage metagenome</name>
    <dbReference type="NCBI Taxonomy" id="410659"/>
    <lineage>
        <taxon>unclassified sequences</taxon>
        <taxon>metagenomes</taxon>
        <taxon>ecological metagenomes</taxon>
    </lineage>
</organism>
<dbReference type="InterPro" id="IPR036465">
    <property type="entry name" value="vWFA_dom_sf"/>
</dbReference>
<reference evidence="1" key="1">
    <citation type="submission" date="2016-10" db="EMBL/GenBank/DDBJ databases">
        <title>Sequence of Gallionella enrichment culture.</title>
        <authorList>
            <person name="Poehlein A."/>
            <person name="Muehling M."/>
            <person name="Daniel R."/>
        </authorList>
    </citation>
    <scope>NUCLEOTIDE SEQUENCE</scope>
</reference>
<evidence type="ECO:0000313" key="1">
    <source>
        <dbReference type="EMBL" id="OIQ86714.1"/>
    </source>
</evidence>
<comment type="caution">
    <text evidence="1">The sequence shown here is derived from an EMBL/GenBank/DDBJ whole genome shotgun (WGS) entry which is preliminary data.</text>
</comment>
<protein>
    <submittedName>
        <fullName evidence="1">Uncharacterized protein</fullName>
    </submittedName>
</protein>
<proteinExistence type="predicted"/>
<dbReference type="InterPro" id="IPR023366">
    <property type="entry name" value="ATP_synth_asu-like_sf"/>
</dbReference>